<dbReference type="PANTHER" id="PTHR12595">
    <property type="entry name" value="POS9-ACTIVATING FACTOR FAP7-RELATED"/>
    <property type="match status" value="1"/>
</dbReference>
<keyword evidence="5" id="KW-0418">Kinase</keyword>
<protein>
    <recommendedName>
        <fullName evidence="9">Adenylate kinase</fullName>
    </recommendedName>
</protein>
<dbReference type="PANTHER" id="PTHR12595:SF0">
    <property type="entry name" value="ADENYLATE KINASE ISOENZYME 6"/>
    <property type="match status" value="1"/>
</dbReference>
<dbReference type="Gene3D" id="3.40.50.300">
    <property type="entry name" value="P-loop containing nucleotide triphosphate hydrolases"/>
    <property type="match status" value="1"/>
</dbReference>
<proteinExistence type="predicted"/>
<evidence type="ECO:0000313" key="8">
    <source>
        <dbReference type="Proteomes" id="UP000291213"/>
    </source>
</evidence>
<dbReference type="EMBL" id="BDMD01000066">
    <property type="protein sequence ID" value="GBF09426.1"/>
    <property type="molecule type" value="Genomic_DNA"/>
</dbReference>
<organism evidence="7 8">
    <name type="scientific">Aeropyrum pernix</name>
    <dbReference type="NCBI Taxonomy" id="56636"/>
    <lineage>
        <taxon>Archaea</taxon>
        <taxon>Thermoproteota</taxon>
        <taxon>Thermoprotei</taxon>
        <taxon>Desulfurococcales</taxon>
        <taxon>Desulfurococcaceae</taxon>
        <taxon>Aeropyrum</taxon>
    </lineage>
</organism>
<sequence length="197" mass="21737">MLLLVTGTPGTGKTSVGRLIAEETGCRFVESSLLLEALGATSRDPTGRATLVVEWSAAVDRLRSLDMGCWVVSTVTPSLWLEAVGLEVALAVLLRTNPIVLEERLKSRGWPEGKVVENVLAEAFGEIGWELVEQGFEASTIEVDTSTRSPREVVDEVFDKMERWDTGVRIDWLDSVEVARRVAELLGRDYLGEYRVS</sequence>
<dbReference type="InterPro" id="IPR020618">
    <property type="entry name" value="Adenyl_kinase_AK6"/>
</dbReference>
<evidence type="ECO:0000256" key="1">
    <source>
        <dbReference type="ARBA" id="ARBA00022517"/>
    </source>
</evidence>
<keyword evidence="2" id="KW-0698">rRNA processing</keyword>
<dbReference type="InterPro" id="IPR027417">
    <property type="entry name" value="P-loop_NTPase"/>
</dbReference>
<keyword evidence="4" id="KW-0547">Nucleotide-binding</keyword>
<comment type="caution">
    <text evidence="7">The sequence shown here is derived from an EMBL/GenBank/DDBJ whole genome shotgun (WGS) entry which is preliminary data.</text>
</comment>
<keyword evidence="6" id="KW-0067">ATP-binding</keyword>
<evidence type="ECO:0000256" key="3">
    <source>
        <dbReference type="ARBA" id="ARBA00022679"/>
    </source>
</evidence>
<name>A0A401HAD0_AERPX</name>
<gene>
    <name evidence="7" type="ORF">apy_11510</name>
</gene>
<dbReference type="GO" id="GO:0004017">
    <property type="term" value="F:AMP kinase activity"/>
    <property type="evidence" value="ECO:0007669"/>
    <property type="project" value="InterPro"/>
</dbReference>
<keyword evidence="3" id="KW-0808">Transferase</keyword>
<accession>A0A401HAD0</accession>
<reference evidence="7 8" key="1">
    <citation type="submission" date="2017-02" db="EMBL/GenBank/DDBJ databases">
        <title>isolation and characterization of a novel temperate virus Aeropyrum globular virus 1 infecting hyperthermophilic archaeon Aeropyrum.</title>
        <authorList>
            <person name="Yumiya M."/>
            <person name="Yoshida T."/>
            <person name="Sako Y."/>
        </authorList>
    </citation>
    <scope>NUCLEOTIDE SEQUENCE [LARGE SCALE GENOMIC DNA]</scope>
    <source>
        <strain evidence="7 8">YK1-12-2013</strain>
    </source>
</reference>
<dbReference type="GO" id="GO:0006364">
    <property type="term" value="P:rRNA processing"/>
    <property type="evidence" value="ECO:0007669"/>
    <property type="project" value="UniProtKB-KW"/>
</dbReference>
<evidence type="ECO:0000256" key="2">
    <source>
        <dbReference type="ARBA" id="ARBA00022552"/>
    </source>
</evidence>
<evidence type="ECO:0000313" key="7">
    <source>
        <dbReference type="EMBL" id="GBF09426.1"/>
    </source>
</evidence>
<dbReference type="AlphaFoldDB" id="A0A401HAD0"/>
<dbReference type="OrthoDB" id="8730at2157"/>
<evidence type="ECO:0000256" key="5">
    <source>
        <dbReference type="ARBA" id="ARBA00022777"/>
    </source>
</evidence>
<dbReference type="SUPFAM" id="SSF52540">
    <property type="entry name" value="P-loop containing nucleoside triphosphate hydrolases"/>
    <property type="match status" value="1"/>
</dbReference>
<dbReference type="Pfam" id="PF13238">
    <property type="entry name" value="AAA_18"/>
    <property type="match status" value="1"/>
</dbReference>
<evidence type="ECO:0008006" key="9">
    <source>
        <dbReference type="Google" id="ProtNLM"/>
    </source>
</evidence>
<dbReference type="GO" id="GO:0016887">
    <property type="term" value="F:ATP hydrolysis activity"/>
    <property type="evidence" value="ECO:0007669"/>
    <property type="project" value="InterPro"/>
</dbReference>
<keyword evidence="1" id="KW-0690">Ribosome biogenesis</keyword>
<dbReference type="Proteomes" id="UP000291213">
    <property type="component" value="Unassembled WGS sequence"/>
</dbReference>
<evidence type="ECO:0000256" key="4">
    <source>
        <dbReference type="ARBA" id="ARBA00022741"/>
    </source>
</evidence>
<dbReference type="RefSeq" id="WP_165487973.1">
    <property type="nucleotide sequence ID" value="NZ_BDMD01000066.1"/>
</dbReference>
<evidence type="ECO:0000256" key="6">
    <source>
        <dbReference type="ARBA" id="ARBA00022840"/>
    </source>
</evidence>
<dbReference type="GO" id="GO:0005524">
    <property type="term" value="F:ATP binding"/>
    <property type="evidence" value="ECO:0007669"/>
    <property type="project" value="UniProtKB-KW"/>
</dbReference>